<name>C6PX15_9CLOT</name>
<dbReference type="InterPro" id="IPR049453">
    <property type="entry name" value="Memb_transporter_dom"/>
</dbReference>
<organism evidence="9 10">
    <name type="scientific">Clostridium carboxidivorans P7</name>
    <dbReference type="NCBI Taxonomy" id="536227"/>
    <lineage>
        <taxon>Bacteria</taxon>
        <taxon>Bacillati</taxon>
        <taxon>Bacillota</taxon>
        <taxon>Clostridia</taxon>
        <taxon>Eubacteriales</taxon>
        <taxon>Clostridiaceae</taxon>
        <taxon>Clostridium</taxon>
    </lineage>
</organism>
<evidence type="ECO:0000256" key="5">
    <source>
        <dbReference type="ARBA" id="ARBA00023136"/>
    </source>
</evidence>
<feature type="transmembrane region" description="Helical" evidence="7">
    <location>
        <begin position="468"/>
        <end position="490"/>
    </location>
</feature>
<evidence type="ECO:0000256" key="1">
    <source>
        <dbReference type="ARBA" id="ARBA00004651"/>
    </source>
</evidence>
<feature type="transmembrane region" description="Helical" evidence="7">
    <location>
        <begin position="438"/>
        <end position="456"/>
    </location>
</feature>
<gene>
    <name evidence="9" type="ORF">CcarbDRAFT_3332</name>
</gene>
<dbReference type="Pfam" id="PF13515">
    <property type="entry name" value="FUSC_2"/>
    <property type="match status" value="1"/>
</dbReference>
<feature type="transmembrane region" description="Helical" evidence="7">
    <location>
        <begin position="344"/>
        <end position="367"/>
    </location>
</feature>
<dbReference type="PANTHER" id="PTHR30509">
    <property type="entry name" value="P-HYDROXYBENZOIC ACID EFFLUX PUMP SUBUNIT-RELATED"/>
    <property type="match status" value="1"/>
</dbReference>
<feature type="transmembrane region" description="Helical" evidence="7">
    <location>
        <begin position="55"/>
        <end position="71"/>
    </location>
</feature>
<keyword evidence="4 7" id="KW-1133">Transmembrane helix</keyword>
<feature type="transmembrane region" description="Helical" evidence="7">
    <location>
        <begin position="373"/>
        <end position="392"/>
    </location>
</feature>
<evidence type="ECO:0000313" key="10">
    <source>
        <dbReference type="Proteomes" id="UP000004198"/>
    </source>
</evidence>
<keyword evidence="2" id="KW-1003">Cell membrane</keyword>
<evidence type="ECO:0000256" key="4">
    <source>
        <dbReference type="ARBA" id="ARBA00022989"/>
    </source>
</evidence>
<evidence type="ECO:0000256" key="2">
    <source>
        <dbReference type="ARBA" id="ARBA00022475"/>
    </source>
</evidence>
<keyword evidence="5 7" id="KW-0472">Membrane</keyword>
<feature type="transmembrane region" description="Helical" evidence="7">
    <location>
        <begin position="153"/>
        <end position="175"/>
    </location>
</feature>
<dbReference type="KEGG" id="cck:Ccar_10005"/>
<dbReference type="AlphaFoldDB" id="C6PX15"/>
<dbReference type="RefSeq" id="WP_007062217.1">
    <property type="nucleotide sequence ID" value="NZ_ACVI01000061.1"/>
</dbReference>
<feature type="transmembrane region" description="Helical" evidence="7">
    <location>
        <begin position="106"/>
        <end position="124"/>
    </location>
</feature>
<evidence type="ECO:0000313" key="9">
    <source>
        <dbReference type="EMBL" id="EET86192.1"/>
    </source>
</evidence>
<dbReference type="Proteomes" id="UP000004198">
    <property type="component" value="Unassembled WGS sequence"/>
</dbReference>
<reference evidence="9 10" key="1">
    <citation type="submission" date="2009-06" db="EMBL/GenBank/DDBJ databases">
        <title>The draft genome of Clostridium carboxidivorans P7.</title>
        <authorList>
            <consortium name="US DOE Joint Genome Institute (JGI-PGF)"/>
            <person name="Lucas S."/>
            <person name="Copeland A."/>
            <person name="Lapidus A."/>
            <person name="Glavina del Rio T."/>
            <person name="Tice H."/>
            <person name="Bruce D."/>
            <person name="Goodwin L."/>
            <person name="Pitluck S."/>
            <person name="Larimer F."/>
            <person name="Land M.L."/>
            <person name="Hauser L."/>
            <person name="Hemme C.L."/>
        </authorList>
    </citation>
    <scope>NUCLEOTIDE SEQUENCE [LARGE SCALE GENOMIC DNA]</scope>
    <source>
        <strain evidence="9 10">P7</strain>
    </source>
</reference>
<sequence length="643" mass="71600">MFKKSKQNLSNGNSLLTILKQSFQVRKGPFPWTKAIGAAVCAGFPVIMGLLFGELHLGLLGAIGSFSYLYTFNEPYAQRAKKIFFVAAGISLSVALGTLMSPYPMLVIFTVGIIGAAATFIFGVLKIPGPAAIFFVLSFLMTTGMTIDPSSAPIRTAVVFASGCFSWIVSMIGWFRNPHNPEIKALKELYLSLAEFSEAIGSDNINNARQRAVNALKESEETLLTGYIPWKNSFFFNRLVLLNEQANKLFLEMLELCSNKNTKLPKEFSELIRKLYTGIELVDGDVIKLDPISNEMDKDYHNFLETIYDIEAIINIPLEYIGHSIKISKPSLKMKLIKACNKDSIVFVNAVRFGFILSISTMIAFKFSFTRPYWITLSCASVMLGSTILSTFHRSIQRSCGTIAGIMIALVIFKLQPQGFMIVIINMCLTALTELFIAKNYALAAVFITPNALLIAETSTQIHNVSYFAAARITDILIGSVIGLIGTYIIGHHSASSRLPDLMVKLIRSQARVLVRLASKAAENSENNTEWIKEKMKINLMNFKMAYNTALGEIPNDEEMLQMMWPAVFSLEHISYILEYGSIVNRSLKISDENLAQLLLVFETMATAIEQRLPVQPKKVPIMEELPKICKEINILQEALSIK</sequence>
<comment type="caution">
    <text evidence="9">The sequence shown here is derived from an EMBL/GenBank/DDBJ whole genome shotgun (WGS) entry which is preliminary data.</text>
</comment>
<feature type="domain" description="Integral membrane bound transporter" evidence="8">
    <location>
        <begin position="360"/>
        <end position="485"/>
    </location>
</feature>
<dbReference type="OrthoDB" id="581879at2"/>
<dbReference type="EMBL" id="ACVI01000061">
    <property type="protein sequence ID" value="EET86192.1"/>
    <property type="molecule type" value="Genomic_DNA"/>
</dbReference>
<dbReference type="SMR" id="C6PX15"/>
<evidence type="ECO:0000256" key="6">
    <source>
        <dbReference type="ARBA" id="ARBA00043993"/>
    </source>
</evidence>
<dbReference type="GO" id="GO:0005886">
    <property type="term" value="C:plasma membrane"/>
    <property type="evidence" value="ECO:0007669"/>
    <property type="project" value="UniProtKB-SubCell"/>
</dbReference>
<feature type="transmembrane region" description="Helical" evidence="7">
    <location>
        <begin position="83"/>
        <end position="100"/>
    </location>
</feature>
<proteinExistence type="inferred from homology"/>
<accession>C6PX15</accession>
<protein>
    <recommendedName>
        <fullName evidence="8">Integral membrane bound transporter domain-containing protein</fullName>
    </recommendedName>
</protein>
<feature type="transmembrane region" description="Helical" evidence="7">
    <location>
        <begin position="131"/>
        <end position="147"/>
    </location>
</feature>
<evidence type="ECO:0000259" key="8">
    <source>
        <dbReference type="Pfam" id="PF13515"/>
    </source>
</evidence>
<dbReference type="PANTHER" id="PTHR30509:SF9">
    <property type="entry name" value="MULTIDRUG RESISTANCE PROTEIN MDTO"/>
    <property type="match status" value="1"/>
</dbReference>
<evidence type="ECO:0000256" key="3">
    <source>
        <dbReference type="ARBA" id="ARBA00022692"/>
    </source>
</evidence>
<dbReference type="eggNOG" id="COG1289">
    <property type="taxonomic scope" value="Bacteria"/>
</dbReference>
<feature type="transmembrane region" description="Helical" evidence="7">
    <location>
        <begin position="404"/>
        <end position="432"/>
    </location>
</feature>
<comment type="similarity">
    <text evidence="6">Belongs to the YccS/YhfK family.</text>
</comment>
<dbReference type="STRING" id="536227.Ccar_10005"/>
<feature type="transmembrane region" description="Helical" evidence="7">
    <location>
        <begin position="30"/>
        <end position="49"/>
    </location>
</feature>
<comment type="subcellular location">
    <subcellularLocation>
        <location evidence="1">Cell membrane</location>
        <topology evidence="1">Multi-pass membrane protein</topology>
    </subcellularLocation>
</comment>
<dbReference type="PATRIC" id="fig|536227.13.peg.2093"/>
<keyword evidence="3 7" id="KW-0812">Transmembrane</keyword>
<keyword evidence="10" id="KW-1185">Reference proteome</keyword>
<evidence type="ECO:0000256" key="7">
    <source>
        <dbReference type="SAM" id="Phobius"/>
    </source>
</evidence>